<name>A0A9P7SI38_9HYPO</name>
<dbReference type="OrthoDB" id="2121828at2759"/>
<dbReference type="Pfam" id="PF07732">
    <property type="entry name" value="Cu-oxidase_3"/>
    <property type="match status" value="1"/>
</dbReference>
<dbReference type="InterPro" id="IPR008972">
    <property type="entry name" value="Cupredoxin"/>
</dbReference>
<keyword evidence="5" id="KW-0186">Copper</keyword>
<dbReference type="PANTHER" id="PTHR11709">
    <property type="entry name" value="MULTI-COPPER OXIDASE"/>
    <property type="match status" value="1"/>
</dbReference>
<dbReference type="GO" id="GO:0016491">
    <property type="term" value="F:oxidoreductase activity"/>
    <property type="evidence" value="ECO:0007669"/>
    <property type="project" value="UniProtKB-KW"/>
</dbReference>
<dbReference type="InterPro" id="IPR001117">
    <property type="entry name" value="Cu-oxidase_2nd"/>
</dbReference>
<evidence type="ECO:0000256" key="3">
    <source>
        <dbReference type="ARBA" id="ARBA00022729"/>
    </source>
</evidence>
<evidence type="ECO:0000256" key="1">
    <source>
        <dbReference type="ARBA" id="ARBA00010609"/>
    </source>
</evidence>
<dbReference type="Gene3D" id="2.60.40.420">
    <property type="entry name" value="Cupredoxins - blue copper proteins"/>
    <property type="match status" value="3"/>
</dbReference>
<dbReference type="InterPro" id="IPR011706">
    <property type="entry name" value="Cu-oxidase_C"/>
</dbReference>
<comment type="similarity">
    <text evidence="1">Belongs to the multicopper oxidase family.</text>
</comment>
<keyword evidence="11" id="KW-1185">Reference proteome</keyword>
<comment type="caution">
    <text evidence="10">The sequence shown here is derived from an EMBL/GenBank/DDBJ whole genome shotgun (WGS) entry which is preliminary data.</text>
</comment>
<keyword evidence="4" id="KW-0560">Oxidoreductase</keyword>
<dbReference type="PROSITE" id="PS00079">
    <property type="entry name" value="MULTICOPPER_OXIDASE1"/>
    <property type="match status" value="1"/>
</dbReference>
<keyword evidence="6" id="KW-0325">Glycoprotein</keyword>
<dbReference type="InterPro" id="IPR011707">
    <property type="entry name" value="Cu-oxidase-like_N"/>
</dbReference>
<feature type="domain" description="Plastocyanin-like" evidence="7">
    <location>
        <begin position="204"/>
        <end position="364"/>
    </location>
</feature>
<dbReference type="PANTHER" id="PTHR11709:SF145">
    <property type="entry name" value="LCC1"/>
    <property type="match status" value="1"/>
</dbReference>
<sequence length="608" mass="67636">MSSFVAKLVSGALPLFGGLTLEQTNGNWTSWQGLSGSAPPMPGIESNLKRAPVAYKGDTVYQATPYTGVTRKYHFDVTRTFLSPDGYRKPMIAINNQFPGPLIEANWGDWIEVSVTNSIQGPADGTAIHWHGMLQHETPWYDGVPGISQCPIAPGSNFTYRFQADHVGTTFYHSHYSAQISAGAFGPMVFHGPKSQPYDIDLGPVLLNDYFHPSYETLVEGIMGVTGVNRKPAFSDNNLINGKMNYDCSLVKDGTPCVSNAGVSKFKFTPGKKHLLRIINGGSAGLQYFSVDEHEMEVISMDFVPIKPYKTKYITLGVGQRTEVIVRGKTDKKDTSRGYFLRANLSTICALPRQPHGLAAIYYSDADFRANKTPKSKAQVFSESRLGCANEALESTVPLHVSRVKTPDKVIHLQIEDSVNATGNEAYLINNQTFRINYNEPVIKLANQGNFSYPSNPEWNVVNTGNARVVRVIWENQKFDPKSPHLYNLTFAHPMHMHGHDWQVLASGFGAWDGKVTNAQNPLRRDTHILPPNGHLVMQFETDNPGIWPFHCHVAWHVSAGLLVNIMEQPLKLKARREIPGVMEKTCRDWNAWSSRNVVPQIDSGLRL</sequence>
<dbReference type="Proteomes" id="UP000706124">
    <property type="component" value="Unassembled WGS sequence"/>
</dbReference>
<dbReference type="Pfam" id="PF00394">
    <property type="entry name" value="Cu-oxidase"/>
    <property type="match status" value="1"/>
</dbReference>
<gene>
    <name evidence="10" type="ORF">E4U60_006442</name>
</gene>
<evidence type="ECO:0000259" key="7">
    <source>
        <dbReference type="Pfam" id="PF00394"/>
    </source>
</evidence>
<evidence type="ECO:0000256" key="5">
    <source>
        <dbReference type="ARBA" id="ARBA00023008"/>
    </source>
</evidence>
<protein>
    <submittedName>
        <fullName evidence="10">Uncharacterized protein</fullName>
    </submittedName>
</protein>
<reference evidence="10 11" key="1">
    <citation type="journal article" date="2020" name="bioRxiv">
        <title>Whole genome comparisons of ergot fungi reveals the divergence and evolution of species within the genus Claviceps are the result of varying mechanisms driving genome evolution and host range expansion.</title>
        <authorList>
            <person name="Wyka S.A."/>
            <person name="Mondo S.J."/>
            <person name="Liu M."/>
            <person name="Dettman J."/>
            <person name="Nalam V."/>
            <person name="Broders K.D."/>
        </authorList>
    </citation>
    <scope>NUCLEOTIDE SEQUENCE [LARGE SCALE GENOMIC DNA]</scope>
    <source>
        <strain evidence="10 11">CCC 1485</strain>
    </source>
</reference>
<keyword evidence="2" id="KW-0479">Metal-binding</keyword>
<evidence type="ECO:0000313" key="10">
    <source>
        <dbReference type="EMBL" id="KAG5943821.1"/>
    </source>
</evidence>
<dbReference type="PROSITE" id="PS00080">
    <property type="entry name" value="MULTICOPPER_OXIDASE2"/>
    <property type="match status" value="1"/>
</dbReference>
<evidence type="ECO:0000256" key="4">
    <source>
        <dbReference type="ARBA" id="ARBA00023002"/>
    </source>
</evidence>
<dbReference type="CDD" id="cd13854">
    <property type="entry name" value="CuRO_1_MaLCC_like"/>
    <property type="match status" value="1"/>
</dbReference>
<proteinExistence type="inferred from homology"/>
<dbReference type="InterPro" id="IPR002355">
    <property type="entry name" value="Cu_oxidase_Cu_BS"/>
</dbReference>
<dbReference type="CDD" id="cd13901">
    <property type="entry name" value="CuRO_3_MaLCC_like"/>
    <property type="match status" value="1"/>
</dbReference>
<evidence type="ECO:0000313" key="11">
    <source>
        <dbReference type="Proteomes" id="UP000706124"/>
    </source>
</evidence>
<dbReference type="InterPro" id="IPR033138">
    <property type="entry name" value="Cu_oxidase_CS"/>
</dbReference>
<evidence type="ECO:0000256" key="6">
    <source>
        <dbReference type="ARBA" id="ARBA00023180"/>
    </source>
</evidence>
<accession>A0A9P7SI38</accession>
<organism evidence="10 11">
    <name type="scientific">Claviceps pazoutovae</name>
    <dbReference type="NCBI Taxonomy" id="1649127"/>
    <lineage>
        <taxon>Eukaryota</taxon>
        <taxon>Fungi</taxon>
        <taxon>Dikarya</taxon>
        <taxon>Ascomycota</taxon>
        <taxon>Pezizomycotina</taxon>
        <taxon>Sordariomycetes</taxon>
        <taxon>Hypocreomycetidae</taxon>
        <taxon>Hypocreales</taxon>
        <taxon>Clavicipitaceae</taxon>
        <taxon>Claviceps</taxon>
    </lineage>
</organism>
<dbReference type="SUPFAM" id="SSF49503">
    <property type="entry name" value="Cupredoxins"/>
    <property type="match status" value="3"/>
</dbReference>
<evidence type="ECO:0000259" key="8">
    <source>
        <dbReference type="Pfam" id="PF07731"/>
    </source>
</evidence>
<keyword evidence="3" id="KW-0732">Signal</keyword>
<dbReference type="Pfam" id="PF07731">
    <property type="entry name" value="Cu-oxidase_2"/>
    <property type="match status" value="1"/>
</dbReference>
<dbReference type="EMBL" id="SRPO01000062">
    <property type="protein sequence ID" value="KAG5943821.1"/>
    <property type="molecule type" value="Genomic_DNA"/>
</dbReference>
<feature type="domain" description="Plastocyanin-like" evidence="9">
    <location>
        <begin position="77"/>
        <end position="194"/>
    </location>
</feature>
<dbReference type="GO" id="GO:0005507">
    <property type="term" value="F:copper ion binding"/>
    <property type="evidence" value="ECO:0007669"/>
    <property type="project" value="InterPro"/>
</dbReference>
<dbReference type="InterPro" id="IPR045087">
    <property type="entry name" value="Cu-oxidase_fam"/>
</dbReference>
<feature type="domain" description="Plastocyanin-like" evidence="8">
    <location>
        <begin position="452"/>
        <end position="570"/>
    </location>
</feature>
<evidence type="ECO:0000256" key="2">
    <source>
        <dbReference type="ARBA" id="ARBA00022723"/>
    </source>
</evidence>
<evidence type="ECO:0000259" key="9">
    <source>
        <dbReference type="Pfam" id="PF07732"/>
    </source>
</evidence>
<dbReference type="AlphaFoldDB" id="A0A9P7SI38"/>